<proteinExistence type="predicted"/>
<dbReference type="Pfam" id="PF04991">
    <property type="entry name" value="LicD"/>
    <property type="match status" value="1"/>
</dbReference>
<keyword evidence="4" id="KW-1185">Reference proteome</keyword>
<name>A0A432X8N7_9GAMM</name>
<feature type="transmembrane region" description="Helical" evidence="1">
    <location>
        <begin position="177"/>
        <end position="196"/>
    </location>
</feature>
<evidence type="ECO:0000259" key="2">
    <source>
        <dbReference type="Pfam" id="PF04991"/>
    </source>
</evidence>
<gene>
    <name evidence="3" type="ORF">CWE15_00870</name>
</gene>
<keyword evidence="1" id="KW-1133">Transmembrane helix</keyword>
<accession>A0A432X8N7</accession>
<dbReference type="RefSeq" id="WP_126756174.1">
    <property type="nucleotide sequence ID" value="NZ_PIPQ01000001.1"/>
</dbReference>
<sequence>MIDKKLMPEQENISQYNAEGTNLRKAQLRLLEILLVFDRVCKKHDIKYFLSGGTCLGAIRHGGFIPWDDDIDIDIWHTDYKKLEKVLQAELPDWVKLQNSKTDKGYYHFYMRLVDANSHLVYEDNFVRNKMKYTGLFIDLLPINHSFSFRVRQVLNRKLRLAYSMYRVGAKKRHKQYIAYFTLPIYMTLWGLYTLVSKFASSEKVSHAVPSIHNPKLKYSNCYPPVEIKFEGYEFLGPAKPHEYLKELYGDNYMTIPPKNKRFIHASDIKFEN</sequence>
<reference evidence="3 4" key="1">
    <citation type="journal article" date="2011" name="Front. Microbiol.">
        <title>Genomic signatures of strain selection and enhancement in Bacillus atrophaeus var. globigii, a historical biowarfare simulant.</title>
        <authorList>
            <person name="Gibbons H.S."/>
            <person name="Broomall S.M."/>
            <person name="McNew L.A."/>
            <person name="Daligault H."/>
            <person name="Chapman C."/>
            <person name="Bruce D."/>
            <person name="Karavis M."/>
            <person name="Krepps M."/>
            <person name="McGregor P.A."/>
            <person name="Hong C."/>
            <person name="Park K.H."/>
            <person name="Akmal A."/>
            <person name="Feldman A."/>
            <person name="Lin J.S."/>
            <person name="Chang W.E."/>
            <person name="Higgs B.W."/>
            <person name="Demirev P."/>
            <person name="Lindquist J."/>
            <person name="Liem A."/>
            <person name="Fochler E."/>
            <person name="Read T.D."/>
            <person name="Tapia R."/>
            <person name="Johnson S."/>
            <person name="Bishop-Lilly K.A."/>
            <person name="Detter C."/>
            <person name="Han C."/>
            <person name="Sozhamannan S."/>
            <person name="Rosenzweig C.N."/>
            <person name="Skowronski E.W."/>
        </authorList>
    </citation>
    <scope>NUCLEOTIDE SEQUENCE [LARGE SCALE GENOMIC DNA]</scope>
    <source>
        <strain evidence="3 4">AIT1</strain>
    </source>
</reference>
<dbReference type="OrthoDB" id="9786100at2"/>
<keyword evidence="1" id="KW-0472">Membrane</keyword>
<keyword evidence="1" id="KW-0812">Transmembrane</keyword>
<organism evidence="3 4">
    <name type="scientific">Aliidiomarina taiwanensis</name>
    <dbReference type="NCBI Taxonomy" id="946228"/>
    <lineage>
        <taxon>Bacteria</taxon>
        <taxon>Pseudomonadati</taxon>
        <taxon>Pseudomonadota</taxon>
        <taxon>Gammaproteobacteria</taxon>
        <taxon>Alteromonadales</taxon>
        <taxon>Idiomarinaceae</taxon>
        <taxon>Aliidiomarina</taxon>
    </lineage>
</organism>
<feature type="domain" description="LicD/FKTN/FKRP nucleotidyltransferase" evidence="2">
    <location>
        <begin position="41"/>
        <end position="250"/>
    </location>
</feature>
<comment type="caution">
    <text evidence="3">The sequence shown here is derived from an EMBL/GenBank/DDBJ whole genome shotgun (WGS) entry which is preliminary data.</text>
</comment>
<dbReference type="InterPro" id="IPR052942">
    <property type="entry name" value="LPS_cholinephosphotransferase"/>
</dbReference>
<evidence type="ECO:0000313" key="3">
    <source>
        <dbReference type="EMBL" id="RUO43785.1"/>
    </source>
</evidence>
<dbReference type="Proteomes" id="UP000286976">
    <property type="component" value="Unassembled WGS sequence"/>
</dbReference>
<dbReference type="EMBL" id="PIPQ01000001">
    <property type="protein sequence ID" value="RUO43785.1"/>
    <property type="molecule type" value="Genomic_DNA"/>
</dbReference>
<dbReference type="GO" id="GO:0009100">
    <property type="term" value="P:glycoprotein metabolic process"/>
    <property type="evidence" value="ECO:0007669"/>
    <property type="project" value="UniProtKB-ARBA"/>
</dbReference>
<evidence type="ECO:0000256" key="1">
    <source>
        <dbReference type="SAM" id="Phobius"/>
    </source>
</evidence>
<dbReference type="InterPro" id="IPR007074">
    <property type="entry name" value="LicD/FKTN/FKRP_NTP_transf"/>
</dbReference>
<dbReference type="AlphaFoldDB" id="A0A432X8N7"/>
<dbReference type="PANTHER" id="PTHR43404">
    <property type="entry name" value="LIPOPOLYSACCHARIDE CHOLINEPHOSPHOTRANSFERASE LICD"/>
    <property type="match status" value="1"/>
</dbReference>
<protein>
    <recommendedName>
        <fullName evidence="2">LicD/FKTN/FKRP nucleotidyltransferase domain-containing protein</fullName>
    </recommendedName>
</protein>
<dbReference type="PANTHER" id="PTHR43404:SF2">
    <property type="entry name" value="LIPOPOLYSACCHARIDE CHOLINEPHOSPHOTRANSFERASE LICD"/>
    <property type="match status" value="1"/>
</dbReference>
<evidence type="ECO:0000313" key="4">
    <source>
        <dbReference type="Proteomes" id="UP000286976"/>
    </source>
</evidence>